<evidence type="ECO:0000256" key="1">
    <source>
        <dbReference type="SAM" id="SignalP"/>
    </source>
</evidence>
<accession>A0ABT0C359</accession>
<protein>
    <submittedName>
        <fullName evidence="2">Esterase family protein</fullName>
    </submittedName>
</protein>
<dbReference type="Pfam" id="PF00756">
    <property type="entry name" value="Esterase"/>
    <property type="match status" value="1"/>
</dbReference>
<feature type="signal peptide" evidence="1">
    <location>
        <begin position="1"/>
        <end position="19"/>
    </location>
</feature>
<dbReference type="RefSeq" id="WP_022456662.1">
    <property type="nucleotide sequence ID" value="NZ_JAKZMM010000030.1"/>
</dbReference>
<dbReference type="InterPro" id="IPR029058">
    <property type="entry name" value="AB_hydrolase_fold"/>
</dbReference>
<gene>
    <name evidence="2" type="ORF">MUN53_11905</name>
</gene>
<dbReference type="Gene3D" id="3.40.50.1820">
    <property type="entry name" value="alpha/beta hydrolase"/>
    <property type="match status" value="1"/>
</dbReference>
<reference evidence="2 3" key="1">
    <citation type="submission" date="2022-03" db="EMBL/GenBank/DDBJ databases">
        <title>Parabacteroides sp. nov. isolated from swine feces.</title>
        <authorList>
            <person name="Bak J.E."/>
        </authorList>
    </citation>
    <scope>NUCLEOTIDE SEQUENCE [LARGE SCALE GENOMIC DNA]</scope>
    <source>
        <strain evidence="2 3">AGMB00274</strain>
    </source>
</reference>
<evidence type="ECO:0000313" key="2">
    <source>
        <dbReference type="EMBL" id="MCJ2381305.1"/>
    </source>
</evidence>
<keyword evidence="3" id="KW-1185">Reference proteome</keyword>
<dbReference type="EMBL" id="JAKZMM010000030">
    <property type="protein sequence ID" value="MCJ2381305.1"/>
    <property type="molecule type" value="Genomic_DNA"/>
</dbReference>
<proteinExistence type="predicted"/>
<feature type="chain" id="PRO_5046899808" evidence="1">
    <location>
        <begin position="20"/>
        <end position="272"/>
    </location>
</feature>
<dbReference type="InterPro" id="IPR000801">
    <property type="entry name" value="Esterase-like"/>
</dbReference>
<dbReference type="Proteomes" id="UP001165444">
    <property type="component" value="Unassembled WGS sequence"/>
</dbReference>
<sequence>MRRLIIALTALFVMSYVQAAQVDTVLVNSRSMQKDIKTVVIIPDVAAEKPCPVIYLLHGHGNDYSGWIRVKPNLPQIADEKGIIFICPDGERSWYWDSPLNKNVRYETFISSELIAYVDSHYKTIARREGRAITGLSMGGHGAMWNAIRHSDVFGAAGSTSGGVDIRPFPKNWDMSKQLGEEAENQSVWDAHTVINLVPSMKKGQLAMIIDCGYGDFFLEVNKNFHEALLKQGIDHDFLLRPGEHNSTYWNNSIDYQILFFQKYFQKNGINQ</sequence>
<dbReference type="PANTHER" id="PTHR48098">
    <property type="entry name" value="ENTEROCHELIN ESTERASE-RELATED"/>
    <property type="match status" value="1"/>
</dbReference>
<dbReference type="InterPro" id="IPR050583">
    <property type="entry name" value="Mycobacterial_A85_antigen"/>
</dbReference>
<name>A0ABT0C359_9BACT</name>
<dbReference type="PANTHER" id="PTHR48098:SF1">
    <property type="entry name" value="DIACYLGLYCEROL ACYLTRANSFERASE_MYCOLYLTRANSFERASE AG85A"/>
    <property type="match status" value="1"/>
</dbReference>
<evidence type="ECO:0000313" key="3">
    <source>
        <dbReference type="Proteomes" id="UP001165444"/>
    </source>
</evidence>
<comment type="caution">
    <text evidence="2">The sequence shown here is derived from an EMBL/GenBank/DDBJ whole genome shotgun (WGS) entry which is preliminary data.</text>
</comment>
<organism evidence="2 3">
    <name type="scientific">Parabacteroides faecalis</name>
    <dbReference type="NCBI Taxonomy" id="2924040"/>
    <lineage>
        <taxon>Bacteria</taxon>
        <taxon>Pseudomonadati</taxon>
        <taxon>Bacteroidota</taxon>
        <taxon>Bacteroidia</taxon>
        <taxon>Bacteroidales</taxon>
        <taxon>Tannerellaceae</taxon>
        <taxon>Parabacteroides</taxon>
    </lineage>
</organism>
<dbReference type="SUPFAM" id="SSF53474">
    <property type="entry name" value="alpha/beta-Hydrolases"/>
    <property type="match status" value="1"/>
</dbReference>
<keyword evidence="1" id="KW-0732">Signal</keyword>